<sequence length="39" mass="4319">MQRDAHSRPVRLMLGCVRAGARPYNHLRSVGSAPACWTP</sequence>
<protein>
    <submittedName>
        <fullName evidence="1">Uncharacterized protein</fullName>
    </submittedName>
</protein>
<proteinExistence type="predicted"/>
<geneLocation type="plasmid" evidence="2">
    <name>pHLK1</name>
</geneLocation>
<gene>
    <name evidence="1" type="ordered locus">PHZ_p0316</name>
</gene>
<reference evidence="1 2" key="1">
    <citation type="journal article" date="2008" name="BMC Genomics">
        <title>Complete genome of Phenylobacterium zucineum - a novel facultative intracellular bacterium isolated from human erythroleukemia cell line K562.</title>
        <authorList>
            <person name="Luo Y."/>
            <person name="Xu X."/>
            <person name="Ding Z."/>
            <person name="Liu Z."/>
            <person name="Zhang B."/>
            <person name="Yan Z."/>
            <person name="Sun J."/>
            <person name="Hu S."/>
            <person name="Hu X."/>
        </authorList>
    </citation>
    <scope>NUCLEOTIDE SEQUENCE [LARGE SCALE GENOMIC DNA]</scope>
    <source>
        <strain evidence="2">HLK1</strain>
        <plasmid evidence="2">HLK1</plasmid>
        <plasmid evidence="2">Plasmid pHLK1</plasmid>
    </source>
</reference>
<keyword evidence="1" id="KW-0614">Plasmid</keyword>
<organism evidence="1 2">
    <name type="scientific">Phenylobacterium zucineum (strain HLK1)</name>
    <dbReference type="NCBI Taxonomy" id="450851"/>
    <lineage>
        <taxon>Bacteria</taxon>
        <taxon>Pseudomonadati</taxon>
        <taxon>Pseudomonadota</taxon>
        <taxon>Alphaproteobacteria</taxon>
        <taxon>Caulobacterales</taxon>
        <taxon>Caulobacteraceae</taxon>
        <taxon>Phenylobacterium</taxon>
    </lineage>
</organism>
<dbReference type="HOGENOM" id="CLU_3314338_0_0_5"/>
<evidence type="ECO:0000313" key="1">
    <source>
        <dbReference type="EMBL" id="ACG80258.1"/>
    </source>
</evidence>
<dbReference type="KEGG" id="pzu:PHZ_p0316"/>
<dbReference type="AlphaFoldDB" id="B4RIT3"/>
<dbReference type="Proteomes" id="UP000001868">
    <property type="component" value="Plasmid pHLK1"/>
</dbReference>
<keyword evidence="2" id="KW-1185">Reference proteome</keyword>
<dbReference type="EMBL" id="CP000748">
    <property type="protein sequence ID" value="ACG80258.1"/>
    <property type="molecule type" value="Genomic_DNA"/>
</dbReference>
<accession>B4RIT3</accession>
<evidence type="ECO:0000313" key="2">
    <source>
        <dbReference type="Proteomes" id="UP000001868"/>
    </source>
</evidence>
<name>B4RIT3_PHEZH</name>